<evidence type="ECO:0000313" key="3">
    <source>
        <dbReference type="RefSeq" id="XP_026679160.1"/>
    </source>
</evidence>
<dbReference type="GeneID" id="113467268"/>
<gene>
    <name evidence="3 4" type="primary">LOC113467268</name>
</gene>
<evidence type="ECO:0000313" key="4">
    <source>
        <dbReference type="RefSeq" id="XP_026679163.1"/>
    </source>
</evidence>
<dbReference type="Proteomes" id="UP000079169">
    <property type="component" value="Unplaced"/>
</dbReference>
<dbReference type="KEGG" id="dci:113467268"/>
<accession>A0A3Q0IWV9</accession>
<evidence type="ECO:0000313" key="2">
    <source>
        <dbReference type="Proteomes" id="UP000079169"/>
    </source>
</evidence>
<feature type="coiled-coil region" evidence="1">
    <location>
        <begin position="11"/>
        <end position="43"/>
    </location>
</feature>
<reference evidence="3 4" key="1">
    <citation type="submission" date="2025-04" db="UniProtKB">
        <authorList>
            <consortium name="RefSeq"/>
        </authorList>
    </citation>
    <scope>IDENTIFICATION</scope>
</reference>
<name>A0A3Q0IWV9_DIACI</name>
<protein>
    <submittedName>
        <fullName evidence="3 4">Myb-like protein Q</fullName>
    </submittedName>
</protein>
<keyword evidence="2" id="KW-1185">Reference proteome</keyword>
<dbReference type="AlphaFoldDB" id="A0A3Q0IWV9"/>
<dbReference type="PaxDb" id="121845-A0A3Q0IWV9"/>
<proteinExistence type="predicted"/>
<keyword evidence="1" id="KW-0175">Coiled coil</keyword>
<organism evidence="2 4">
    <name type="scientific">Diaphorina citri</name>
    <name type="common">Asian citrus psyllid</name>
    <dbReference type="NCBI Taxonomy" id="121845"/>
    <lineage>
        <taxon>Eukaryota</taxon>
        <taxon>Metazoa</taxon>
        <taxon>Ecdysozoa</taxon>
        <taxon>Arthropoda</taxon>
        <taxon>Hexapoda</taxon>
        <taxon>Insecta</taxon>
        <taxon>Pterygota</taxon>
        <taxon>Neoptera</taxon>
        <taxon>Paraneoptera</taxon>
        <taxon>Hemiptera</taxon>
        <taxon>Sternorrhyncha</taxon>
        <taxon>Psylloidea</taxon>
        <taxon>Psyllidae</taxon>
        <taxon>Diaphorininae</taxon>
        <taxon>Diaphorina</taxon>
    </lineage>
</organism>
<dbReference type="RefSeq" id="XP_026679163.1">
    <property type="nucleotide sequence ID" value="XM_026823362.1"/>
</dbReference>
<sequence>MYVCQPIVQESQQQNQQQQEYQQQQQCQQQEQYQQEHQQLQSQQQQQLPTFDESTLQQLLQLPTYEGSTLVCPNCQKLCKSGAGLASHLRNSACKENVLILNPGTQ</sequence>
<evidence type="ECO:0000256" key="1">
    <source>
        <dbReference type="SAM" id="Coils"/>
    </source>
</evidence>
<dbReference type="RefSeq" id="XP_026679160.1">
    <property type="nucleotide sequence ID" value="XM_026823359.1"/>
</dbReference>